<organism evidence="1 2">
    <name type="scientific">Gigaspora margarita</name>
    <dbReference type="NCBI Taxonomy" id="4874"/>
    <lineage>
        <taxon>Eukaryota</taxon>
        <taxon>Fungi</taxon>
        <taxon>Fungi incertae sedis</taxon>
        <taxon>Mucoromycota</taxon>
        <taxon>Glomeromycotina</taxon>
        <taxon>Glomeromycetes</taxon>
        <taxon>Diversisporales</taxon>
        <taxon>Gigasporaceae</taxon>
        <taxon>Gigaspora</taxon>
    </lineage>
</organism>
<keyword evidence="2" id="KW-1185">Reference proteome</keyword>
<protein>
    <submittedName>
        <fullName evidence="1">4666_t:CDS:1</fullName>
    </submittedName>
</protein>
<feature type="non-terminal residue" evidence="1">
    <location>
        <position position="1"/>
    </location>
</feature>
<dbReference type="EMBL" id="CAJVQB010036024">
    <property type="protein sequence ID" value="CAG8823366.1"/>
    <property type="molecule type" value="Genomic_DNA"/>
</dbReference>
<gene>
    <name evidence="1" type="ORF">GMARGA_LOCUS28318</name>
</gene>
<evidence type="ECO:0000313" key="1">
    <source>
        <dbReference type="EMBL" id="CAG8823366.1"/>
    </source>
</evidence>
<sequence length="88" mass="10162">ALNQYTPEALSQFTSKETLPVQHETFISNQQDNIKTYSTEFTLDAQNSSSQYNDALEHMRRKTLALFLAGNYAKALEFYEENFQESTL</sequence>
<evidence type="ECO:0000313" key="2">
    <source>
        <dbReference type="Proteomes" id="UP000789901"/>
    </source>
</evidence>
<name>A0ABN7WA08_GIGMA</name>
<reference evidence="1 2" key="1">
    <citation type="submission" date="2021-06" db="EMBL/GenBank/DDBJ databases">
        <authorList>
            <person name="Kallberg Y."/>
            <person name="Tangrot J."/>
            <person name="Rosling A."/>
        </authorList>
    </citation>
    <scope>NUCLEOTIDE SEQUENCE [LARGE SCALE GENOMIC DNA]</scope>
    <source>
        <strain evidence="1 2">120-4 pot B 10/14</strain>
    </source>
</reference>
<dbReference type="Proteomes" id="UP000789901">
    <property type="component" value="Unassembled WGS sequence"/>
</dbReference>
<proteinExistence type="predicted"/>
<accession>A0ABN7WA08</accession>
<comment type="caution">
    <text evidence="1">The sequence shown here is derived from an EMBL/GenBank/DDBJ whole genome shotgun (WGS) entry which is preliminary data.</text>
</comment>